<dbReference type="RefSeq" id="WP_072851881.1">
    <property type="nucleotide sequence ID" value="NZ_FQVI01000011.1"/>
</dbReference>
<evidence type="ECO:0000313" key="2">
    <source>
        <dbReference type="EMBL" id="SHF03740.1"/>
    </source>
</evidence>
<dbReference type="AlphaFoldDB" id="A0A1M4YDB0"/>
<keyword evidence="3" id="KW-1185">Reference proteome</keyword>
<dbReference type="OrthoDB" id="1795652at2"/>
<proteinExistence type="predicted"/>
<sequence length="214" mass="24047">MKNKRIPCGDPTLSADRAFCEMLKHAQESLVSRSPEDIAGKAGVEYVKETSSFRVKSLSQMIDIELPGFEIRQKLNHWHHLLVLHYLNLADGMPVSPEWISFGELKDGLIRGTKFDHTVNEQLGSFFGALSQEKAEDICRLLGAEIAESRADLCAIFPLLPRYPIMLNLWFGDEEFPASARLLVQKNADHYLTVEDAVTAGEFIISLCKEAKLQ</sequence>
<accession>A0A1M4YDB0</accession>
<name>A0A1M4YDB0_9CLOT</name>
<dbReference type="STRING" id="1122155.SAMN02745158_02323"/>
<protein>
    <recommendedName>
        <fullName evidence="1">DUF3786 domain-containing protein</fullName>
    </recommendedName>
</protein>
<dbReference type="Proteomes" id="UP000184245">
    <property type="component" value="Unassembled WGS sequence"/>
</dbReference>
<gene>
    <name evidence="2" type="ORF">SAMN02745158_02323</name>
</gene>
<dbReference type="Pfam" id="PF12654">
    <property type="entry name" value="DUF3786"/>
    <property type="match status" value="1"/>
</dbReference>
<evidence type="ECO:0000259" key="1">
    <source>
        <dbReference type="Pfam" id="PF12654"/>
    </source>
</evidence>
<dbReference type="EMBL" id="FQVI01000011">
    <property type="protein sequence ID" value="SHF03740.1"/>
    <property type="molecule type" value="Genomic_DNA"/>
</dbReference>
<organism evidence="2 3">
    <name type="scientific">Lactonifactor longoviformis DSM 17459</name>
    <dbReference type="NCBI Taxonomy" id="1122155"/>
    <lineage>
        <taxon>Bacteria</taxon>
        <taxon>Bacillati</taxon>
        <taxon>Bacillota</taxon>
        <taxon>Clostridia</taxon>
        <taxon>Eubacteriales</taxon>
        <taxon>Clostridiaceae</taxon>
        <taxon>Lactonifactor</taxon>
    </lineage>
</organism>
<feature type="domain" description="DUF3786" evidence="1">
    <location>
        <begin position="35"/>
        <end position="205"/>
    </location>
</feature>
<evidence type="ECO:0000313" key="3">
    <source>
        <dbReference type="Proteomes" id="UP000184245"/>
    </source>
</evidence>
<reference evidence="2 3" key="1">
    <citation type="submission" date="2016-11" db="EMBL/GenBank/DDBJ databases">
        <authorList>
            <person name="Jaros S."/>
            <person name="Januszkiewicz K."/>
            <person name="Wedrychowicz H."/>
        </authorList>
    </citation>
    <scope>NUCLEOTIDE SEQUENCE [LARGE SCALE GENOMIC DNA]</scope>
    <source>
        <strain evidence="2 3">DSM 17459</strain>
    </source>
</reference>
<dbReference type="InterPro" id="IPR024264">
    <property type="entry name" value="DUF3786"/>
</dbReference>